<evidence type="ECO:0000256" key="7">
    <source>
        <dbReference type="ARBA" id="ARBA00022723"/>
    </source>
</evidence>
<dbReference type="EMBL" id="CP002902">
    <property type="protein sequence ID" value="AEJ43954.1"/>
    <property type="molecule type" value="Genomic_DNA"/>
</dbReference>
<keyword evidence="8" id="KW-0249">Electron transport</keyword>
<gene>
    <name evidence="13" type="primary">cydB</name>
    <name evidence="13" type="ordered locus">TC41_2042</name>
</gene>
<dbReference type="NCBIfam" id="TIGR00203">
    <property type="entry name" value="cydB"/>
    <property type="match status" value="1"/>
</dbReference>
<dbReference type="GO" id="GO:0016682">
    <property type="term" value="F:oxidoreductase activity, acting on diphenols and related substances as donors, oxygen as acceptor"/>
    <property type="evidence" value="ECO:0007669"/>
    <property type="project" value="TreeGrafter"/>
</dbReference>
<dbReference type="PANTHER" id="PTHR43141">
    <property type="entry name" value="CYTOCHROME BD2 SUBUNIT II"/>
    <property type="match status" value="1"/>
</dbReference>
<feature type="transmembrane region" description="Helical" evidence="12">
    <location>
        <begin position="12"/>
        <end position="39"/>
    </location>
</feature>
<keyword evidence="10" id="KW-0408">Iron</keyword>
<evidence type="ECO:0000256" key="3">
    <source>
        <dbReference type="ARBA" id="ARBA00022448"/>
    </source>
</evidence>
<feature type="transmembrane region" description="Helical" evidence="12">
    <location>
        <begin position="160"/>
        <end position="185"/>
    </location>
</feature>
<dbReference type="HOGENOM" id="CLU_049294_0_1_9"/>
<dbReference type="KEGG" id="aad:TC41_2042"/>
<dbReference type="PANTHER" id="PTHR43141:SF5">
    <property type="entry name" value="CYTOCHROME BD-I UBIQUINOL OXIDASE SUBUNIT 2"/>
    <property type="match status" value="1"/>
</dbReference>
<evidence type="ECO:0000256" key="6">
    <source>
        <dbReference type="ARBA" id="ARBA00022692"/>
    </source>
</evidence>
<dbReference type="PATRIC" id="fig|1048834.4.peg.1930"/>
<dbReference type="GO" id="GO:0019646">
    <property type="term" value="P:aerobic electron transport chain"/>
    <property type="evidence" value="ECO:0007669"/>
    <property type="project" value="TreeGrafter"/>
</dbReference>
<dbReference type="InterPro" id="IPR003317">
    <property type="entry name" value="Cyt-d_oxidase_su2"/>
</dbReference>
<evidence type="ECO:0000256" key="11">
    <source>
        <dbReference type="ARBA" id="ARBA00023136"/>
    </source>
</evidence>
<keyword evidence="7" id="KW-0479">Metal-binding</keyword>
<keyword evidence="6 12" id="KW-0812">Transmembrane</keyword>
<dbReference type="GO" id="GO:0005886">
    <property type="term" value="C:plasma membrane"/>
    <property type="evidence" value="ECO:0007669"/>
    <property type="project" value="UniProtKB-SubCell"/>
</dbReference>
<evidence type="ECO:0000256" key="4">
    <source>
        <dbReference type="ARBA" id="ARBA00022475"/>
    </source>
</evidence>
<keyword evidence="11 12" id="KW-0472">Membrane</keyword>
<evidence type="ECO:0000313" key="13">
    <source>
        <dbReference type="EMBL" id="AEJ43954.1"/>
    </source>
</evidence>
<dbReference type="STRING" id="1048834.TC41_2042"/>
<evidence type="ECO:0000256" key="5">
    <source>
        <dbReference type="ARBA" id="ARBA00022617"/>
    </source>
</evidence>
<comment type="similarity">
    <text evidence="2">Belongs to the cytochrome ubiquinol oxidase subunit 2 family.</text>
</comment>
<evidence type="ECO:0000256" key="1">
    <source>
        <dbReference type="ARBA" id="ARBA00004651"/>
    </source>
</evidence>
<dbReference type="eggNOG" id="COG1294">
    <property type="taxonomic scope" value="Bacteria"/>
</dbReference>
<keyword evidence="5" id="KW-0349">Heme</keyword>
<dbReference type="GO" id="GO:0009055">
    <property type="term" value="F:electron transfer activity"/>
    <property type="evidence" value="ECO:0007669"/>
    <property type="project" value="TreeGrafter"/>
</dbReference>
<dbReference type="AlphaFoldDB" id="F8IEQ8"/>
<feature type="transmembrane region" description="Helical" evidence="12">
    <location>
        <begin position="197"/>
        <end position="219"/>
    </location>
</feature>
<reference evidence="13 14" key="1">
    <citation type="journal article" date="2011" name="J. Bacteriol.">
        <title>Complete Genome Sequence of Alicyclobacillus acidocaldarius Strain Tc-4-1.</title>
        <authorList>
            <person name="Chen Y."/>
            <person name="He Y."/>
            <person name="Zhang B."/>
            <person name="Yang J."/>
            <person name="Li W."/>
            <person name="Dong Z."/>
            <person name="Hu S."/>
        </authorList>
    </citation>
    <scope>NUCLEOTIDE SEQUENCE [LARGE SCALE GENOMIC DNA]</scope>
    <source>
        <strain evidence="13 14">Tc-4-1</strain>
    </source>
</reference>
<evidence type="ECO:0000256" key="12">
    <source>
        <dbReference type="SAM" id="Phobius"/>
    </source>
</evidence>
<feature type="transmembrane region" description="Helical" evidence="12">
    <location>
        <begin position="231"/>
        <end position="249"/>
    </location>
</feature>
<feature type="transmembrane region" description="Helical" evidence="12">
    <location>
        <begin position="85"/>
        <end position="105"/>
    </location>
</feature>
<protein>
    <submittedName>
        <fullName evidence="13">Cytochrome d ubiquinol oxidase, subunit II</fullName>
    </submittedName>
</protein>
<proteinExistence type="inferred from homology"/>
<dbReference type="GO" id="GO:0046872">
    <property type="term" value="F:metal ion binding"/>
    <property type="evidence" value="ECO:0007669"/>
    <property type="project" value="UniProtKB-KW"/>
</dbReference>
<dbReference type="Proteomes" id="UP000000292">
    <property type="component" value="Chromosome"/>
</dbReference>
<evidence type="ECO:0000256" key="10">
    <source>
        <dbReference type="ARBA" id="ARBA00023004"/>
    </source>
</evidence>
<evidence type="ECO:0000256" key="8">
    <source>
        <dbReference type="ARBA" id="ARBA00022982"/>
    </source>
</evidence>
<feature type="transmembrane region" description="Helical" evidence="12">
    <location>
        <begin position="117"/>
        <end position="140"/>
    </location>
</feature>
<reference evidence="14" key="2">
    <citation type="submission" date="2011-06" db="EMBL/GenBank/DDBJ databases">
        <title>The complete genome sequence of Alicyclobacillus acidocaldarius sp. Tc-4-1.</title>
        <authorList>
            <person name="Chen Y."/>
            <person name="He Y."/>
            <person name="Dong Z."/>
            <person name="Hu S."/>
        </authorList>
    </citation>
    <scope>NUCLEOTIDE SEQUENCE [LARGE SCALE GENOMIC DNA]</scope>
    <source>
        <strain evidence="14">Tc-4-1</strain>
    </source>
</reference>
<evidence type="ECO:0000256" key="9">
    <source>
        <dbReference type="ARBA" id="ARBA00022989"/>
    </source>
</evidence>
<sequence length="340" mass="38324">MREMTLESFWFAIIAVLFIGFFFLEGFDYGVGILVPFLGKTDKERRLLINTIGPFWDANEVWFITAGGAMFAAFPGWYATLFSGFYMALFLLLVALIGRGVAFEFRSKVEHPVWRTFWDWVIFGGSLLPPLLWGIALANMMHGVPIDQNKNYVGSFWDLISLYSVVGGVSMTLLFILHGALFISLRTSGVLQERARAAATAIGAWATALTFLFVVLSYLETDMFTRRGIDPGVVPVLAGLALFSVQFFIRAKRDGWAFFMTGLTIVLSTITVFMDLFPRVMVSSLNPAWSLTIYNTASNPYSLKVMTIVALTVVPFVLLYQGWSYWVFRKRLSSDHPLEY</sequence>
<keyword evidence="4" id="KW-1003">Cell membrane</keyword>
<evidence type="ECO:0000256" key="2">
    <source>
        <dbReference type="ARBA" id="ARBA00007543"/>
    </source>
</evidence>
<name>F8IEQ8_ALIAT</name>
<feature type="transmembrane region" description="Helical" evidence="12">
    <location>
        <begin position="301"/>
        <end position="323"/>
    </location>
</feature>
<dbReference type="PIRSF" id="PIRSF000267">
    <property type="entry name" value="Cyt_oxidse_sub2"/>
    <property type="match status" value="1"/>
</dbReference>
<evidence type="ECO:0000313" key="14">
    <source>
        <dbReference type="Proteomes" id="UP000000292"/>
    </source>
</evidence>
<dbReference type="Pfam" id="PF02322">
    <property type="entry name" value="Cyt_bd_oxida_II"/>
    <property type="match status" value="1"/>
</dbReference>
<feature type="transmembrane region" description="Helical" evidence="12">
    <location>
        <begin position="256"/>
        <end position="281"/>
    </location>
</feature>
<comment type="subcellular location">
    <subcellularLocation>
        <location evidence="1">Cell membrane</location>
        <topology evidence="1">Multi-pass membrane protein</topology>
    </subcellularLocation>
</comment>
<organism evidence="13 14">
    <name type="scientific">Alicyclobacillus acidocaldarius (strain Tc-4-1)</name>
    <name type="common">Bacillus acidocaldarius</name>
    <dbReference type="NCBI Taxonomy" id="1048834"/>
    <lineage>
        <taxon>Bacteria</taxon>
        <taxon>Bacillati</taxon>
        <taxon>Bacillota</taxon>
        <taxon>Bacilli</taxon>
        <taxon>Bacillales</taxon>
        <taxon>Alicyclobacillaceae</taxon>
        <taxon>Alicyclobacillus</taxon>
    </lineage>
</organism>
<keyword evidence="9 12" id="KW-1133">Transmembrane helix</keyword>
<accession>F8IEQ8</accession>
<keyword evidence="3" id="KW-0813">Transport</keyword>
<dbReference type="GO" id="GO:0070069">
    <property type="term" value="C:cytochrome complex"/>
    <property type="evidence" value="ECO:0007669"/>
    <property type="project" value="TreeGrafter"/>
</dbReference>